<gene>
    <name evidence="1" type="ORF">Verru16b_00012</name>
</gene>
<keyword evidence="2" id="KW-1185">Reference proteome</keyword>
<organism evidence="1 2">
    <name type="scientific">Lacunisphaera limnophila</name>
    <dbReference type="NCBI Taxonomy" id="1838286"/>
    <lineage>
        <taxon>Bacteria</taxon>
        <taxon>Pseudomonadati</taxon>
        <taxon>Verrucomicrobiota</taxon>
        <taxon>Opitutia</taxon>
        <taxon>Opitutales</taxon>
        <taxon>Opitutaceae</taxon>
        <taxon>Lacunisphaera</taxon>
    </lineage>
</organism>
<accession>A0A1I7PHA3</accession>
<evidence type="ECO:0000313" key="2">
    <source>
        <dbReference type="Proteomes" id="UP000095228"/>
    </source>
</evidence>
<reference evidence="1 2" key="1">
    <citation type="submission" date="2016-06" db="EMBL/GenBank/DDBJ databases">
        <title>Three novel species with peptidoglycan cell walls form the new genus Lacunisphaera gen. nov. in the family Opitutaceae of the verrucomicrobial subdivision 4.</title>
        <authorList>
            <person name="Rast P."/>
            <person name="Gloeckner I."/>
            <person name="Jogler M."/>
            <person name="Boedeker C."/>
            <person name="Jeske O."/>
            <person name="Wiegand S."/>
            <person name="Reinhardt R."/>
            <person name="Schumann P."/>
            <person name="Rohde M."/>
            <person name="Spring S."/>
            <person name="Gloeckner F.O."/>
            <person name="Jogler C."/>
        </authorList>
    </citation>
    <scope>NUCLEOTIDE SEQUENCE [LARGE SCALE GENOMIC DNA]</scope>
    <source>
        <strain evidence="1 2">IG16b</strain>
    </source>
</reference>
<dbReference type="EMBL" id="CP016094">
    <property type="protein sequence ID" value="AOS42977.1"/>
    <property type="molecule type" value="Genomic_DNA"/>
</dbReference>
<proteinExistence type="predicted"/>
<dbReference type="RefSeq" id="WP_237023450.1">
    <property type="nucleotide sequence ID" value="NZ_CP016094.1"/>
</dbReference>
<dbReference type="KEGG" id="obg:Verru16b_00012"/>
<protein>
    <submittedName>
        <fullName evidence="1">Uncharacterized protein</fullName>
    </submittedName>
</protein>
<dbReference type="Proteomes" id="UP000095228">
    <property type="component" value="Chromosome"/>
</dbReference>
<sequence>MPDPLPTCPLLPSAPAAMDASALSAHGAARDAAFYLTALTYAQHLWQRRLAARAILSLDRALGADLRGDEPELQAWPLPYGPMAWFLRHTPPGVFIGNPRVHFQHLADRMNEPRRDQRRWRTWACWALGRVVRPEFGPDPRHAVIEPTTAEIADRLRAHGLPGEAAHWENILRNCERNAP</sequence>
<evidence type="ECO:0000313" key="1">
    <source>
        <dbReference type="EMBL" id="AOS42977.1"/>
    </source>
</evidence>
<name>A0A1I7PHA3_9BACT</name>
<dbReference type="AlphaFoldDB" id="A0A1I7PHA3"/>
<dbReference type="STRING" id="1838286.Verru16b_00012"/>